<feature type="domain" description="SH3" evidence="4">
    <location>
        <begin position="70"/>
        <end position="135"/>
    </location>
</feature>
<sequence>MDRQHDVQLSMDRQHDVQLSMDRQHDGQLSMDRQHDMSSSRLKHNIIGFGLQSPKSRSREGESKQPRTDGNMTHGKILYDYTAVKEDEVSVIKGEIVQILATNQYNMFLIHRPANMASPAAEGWVPSYVIGPRDGEGSLKKSTWQMFKLKKPVFKSEKSRTFDFVSPISTDRKSRTLPRTKEGMSKVSYCIHVPVMQFVQKKLSPPFEVNIVYTQSRELSSRHGPFLHLACPCAGQSLFSEPPGSHKMILSCSGQKISPGFQEITAPVFSHTCDDLDMLLYSNFASNGKQVKYIYKEEGQKLDQLTPS</sequence>
<name>A0AAE0SMW0_9BIVA</name>
<accession>A0AAE0SMW0</accession>
<dbReference type="SUPFAM" id="SSF50044">
    <property type="entry name" value="SH3-domain"/>
    <property type="match status" value="1"/>
</dbReference>
<comment type="caution">
    <text evidence="5">The sequence shown here is derived from an EMBL/GenBank/DDBJ whole genome shotgun (WGS) entry which is preliminary data.</text>
</comment>
<reference evidence="5" key="1">
    <citation type="journal article" date="2021" name="Genome Biol. Evol.">
        <title>A High-Quality Reference Genome for a Parasitic Bivalve with Doubly Uniparental Inheritance (Bivalvia: Unionida).</title>
        <authorList>
            <person name="Smith C.H."/>
        </authorList>
    </citation>
    <scope>NUCLEOTIDE SEQUENCE</scope>
    <source>
        <strain evidence="5">CHS0354</strain>
    </source>
</reference>
<dbReference type="AlphaFoldDB" id="A0AAE0SMW0"/>
<protein>
    <recommendedName>
        <fullName evidence="4">SH3 domain-containing protein</fullName>
    </recommendedName>
</protein>
<reference evidence="5" key="3">
    <citation type="submission" date="2023-05" db="EMBL/GenBank/DDBJ databases">
        <authorList>
            <person name="Smith C.H."/>
        </authorList>
    </citation>
    <scope>NUCLEOTIDE SEQUENCE</scope>
    <source>
        <strain evidence="5">CHS0354</strain>
        <tissue evidence="5">Mantle</tissue>
    </source>
</reference>
<proteinExistence type="predicted"/>
<dbReference type="InterPro" id="IPR001452">
    <property type="entry name" value="SH3_domain"/>
</dbReference>
<dbReference type="InterPro" id="IPR036028">
    <property type="entry name" value="SH3-like_dom_sf"/>
</dbReference>
<reference evidence="5" key="2">
    <citation type="journal article" date="2021" name="Genome Biol. Evol.">
        <title>Developing a high-quality reference genome for a parasitic bivalve with doubly uniparental inheritance (Bivalvia: Unionida).</title>
        <authorList>
            <person name="Smith C.H."/>
        </authorList>
    </citation>
    <scope>NUCLEOTIDE SEQUENCE</scope>
    <source>
        <strain evidence="5">CHS0354</strain>
        <tissue evidence="5">Mantle</tissue>
    </source>
</reference>
<dbReference type="EMBL" id="JAEAOA010000405">
    <property type="protein sequence ID" value="KAK3594849.1"/>
    <property type="molecule type" value="Genomic_DNA"/>
</dbReference>
<dbReference type="Proteomes" id="UP001195483">
    <property type="component" value="Unassembled WGS sequence"/>
</dbReference>
<dbReference type="PROSITE" id="PS50002">
    <property type="entry name" value="SH3"/>
    <property type="match status" value="1"/>
</dbReference>
<dbReference type="SMART" id="SM00326">
    <property type="entry name" value="SH3"/>
    <property type="match status" value="1"/>
</dbReference>
<evidence type="ECO:0000256" key="1">
    <source>
        <dbReference type="ARBA" id="ARBA00022443"/>
    </source>
</evidence>
<dbReference type="InterPro" id="IPR047053">
    <property type="entry name" value="Kalirin_TRIO_SH3_2"/>
</dbReference>
<keyword evidence="6" id="KW-1185">Reference proteome</keyword>
<evidence type="ECO:0000313" key="5">
    <source>
        <dbReference type="EMBL" id="KAK3594849.1"/>
    </source>
</evidence>
<keyword evidence="1 2" id="KW-0728">SH3 domain</keyword>
<feature type="compositionally biased region" description="Basic and acidic residues" evidence="3">
    <location>
        <begin position="57"/>
        <end position="67"/>
    </location>
</feature>
<feature type="region of interest" description="Disordered" evidence="3">
    <location>
        <begin position="48"/>
        <end position="73"/>
    </location>
</feature>
<evidence type="ECO:0000256" key="3">
    <source>
        <dbReference type="SAM" id="MobiDB-lite"/>
    </source>
</evidence>
<dbReference type="Gene3D" id="2.30.30.40">
    <property type="entry name" value="SH3 Domains"/>
    <property type="match status" value="1"/>
</dbReference>
<evidence type="ECO:0000313" key="6">
    <source>
        <dbReference type="Proteomes" id="UP001195483"/>
    </source>
</evidence>
<evidence type="ECO:0000256" key="2">
    <source>
        <dbReference type="PROSITE-ProRule" id="PRU00192"/>
    </source>
</evidence>
<gene>
    <name evidence="5" type="ORF">CHS0354_005771</name>
</gene>
<dbReference type="Pfam" id="PF23587">
    <property type="entry name" value="SH3_KALRN"/>
    <property type="match status" value="1"/>
</dbReference>
<organism evidence="5 6">
    <name type="scientific">Potamilus streckersoni</name>
    <dbReference type="NCBI Taxonomy" id="2493646"/>
    <lineage>
        <taxon>Eukaryota</taxon>
        <taxon>Metazoa</taxon>
        <taxon>Spiralia</taxon>
        <taxon>Lophotrochozoa</taxon>
        <taxon>Mollusca</taxon>
        <taxon>Bivalvia</taxon>
        <taxon>Autobranchia</taxon>
        <taxon>Heteroconchia</taxon>
        <taxon>Palaeoheterodonta</taxon>
        <taxon>Unionida</taxon>
        <taxon>Unionoidea</taxon>
        <taxon>Unionidae</taxon>
        <taxon>Ambleminae</taxon>
        <taxon>Lampsilini</taxon>
        <taxon>Potamilus</taxon>
    </lineage>
</organism>
<evidence type="ECO:0000259" key="4">
    <source>
        <dbReference type="PROSITE" id="PS50002"/>
    </source>
</evidence>